<feature type="compositionally biased region" description="Low complexity" evidence="1">
    <location>
        <begin position="369"/>
        <end position="397"/>
    </location>
</feature>
<dbReference type="AlphaFoldDB" id="A0AA40K6Y6"/>
<comment type="caution">
    <text evidence="2">The sequence shown here is derived from an EMBL/GenBank/DDBJ whole genome shotgun (WGS) entry which is preliminary data.</text>
</comment>
<protein>
    <submittedName>
        <fullName evidence="2">Uncharacterized protein</fullName>
    </submittedName>
</protein>
<evidence type="ECO:0000313" key="3">
    <source>
        <dbReference type="Proteomes" id="UP001172159"/>
    </source>
</evidence>
<dbReference type="Proteomes" id="UP001172159">
    <property type="component" value="Unassembled WGS sequence"/>
</dbReference>
<feature type="compositionally biased region" description="Low complexity" evidence="1">
    <location>
        <begin position="181"/>
        <end position="196"/>
    </location>
</feature>
<reference evidence="2" key="1">
    <citation type="submission" date="2023-06" db="EMBL/GenBank/DDBJ databases">
        <title>Genome-scale phylogeny and comparative genomics of the fungal order Sordariales.</title>
        <authorList>
            <consortium name="Lawrence Berkeley National Laboratory"/>
            <person name="Hensen N."/>
            <person name="Bonometti L."/>
            <person name="Westerberg I."/>
            <person name="Brannstrom I.O."/>
            <person name="Guillou S."/>
            <person name="Cros-Aarteil S."/>
            <person name="Calhoun S."/>
            <person name="Haridas S."/>
            <person name="Kuo A."/>
            <person name="Mondo S."/>
            <person name="Pangilinan J."/>
            <person name="Riley R."/>
            <person name="Labutti K."/>
            <person name="Andreopoulos B."/>
            <person name="Lipzen A."/>
            <person name="Chen C."/>
            <person name="Yanf M."/>
            <person name="Daum C."/>
            <person name="Ng V."/>
            <person name="Clum A."/>
            <person name="Steindorff A."/>
            <person name="Ohm R."/>
            <person name="Martin F."/>
            <person name="Silar P."/>
            <person name="Natvig D."/>
            <person name="Lalanne C."/>
            <person name="Gautier V."/>
            <person name="Ament-Velasquez S.L."/>
            <person name="Kruys A."/>
            <person name="Hutchinson M.I."/>
            <person name="Powell A.J."/>
            <person name="Barry K."/>
            <person name="Miller A.N."/>
            <person name="Grigoriev I.V."/>
            <person name="Debuchy R."/>
            <person name="Gladieux P."/>
            <person name="Thoren M.H."/>
            <person name="Johannesson H."/>
        </authorList>
    </citation>
    <scope>NUCLEOTIDE SEQUENCE</scope>
    <source>
        <strain evidence="2">CBS 540.89</strain>
    </source>
</reference>
<accession>A0AA40K6Y6</accession>
<evidence type="ECO:0000256" key="1">
    <source>
        <dbReference type="SAM" id="MobiDB-lite"/>
    </source>
</evidence>
<feature type="region of interest" description="Disordered" evidence="1">
    <location>
        <begin position="1"/>
        <end position="408"/>
    </location>
</feature>
<feature type="compositionally biased region" description="Basic and acidic residues" evidence="1">
    <location>
        <begin position="101"/>
        <end position="113"/>
    </location>
</feature>
<dbReference type="EMBL" id="JAUKTV010000001">
    <property type="protein sequence ID" value="KAK0748318.1"/>
    <property type="molecule type" value="Genomic_DNA"/>
</dbReference>
<feature type="compositionally biased region" description="Basic and acidic residues" evidence="1">
    <location>
        <begin position="168"/>
        <end position="180"/>
    </location>
</feature>
<feature type="region of interest" description="Disordered" evidence="1">
    <location>
        <begin position="428"/>
        <end position="451"/>
    </location>
</feature>
<proteinExistence type="predicted"/>
<evidence type="ECO:0000313" key="2">
    <source>
        <dbReference type="EMBL" id="KAK0748318.1"/>
    </source>
</evidence>
<gene>
    <name evidence="2" type="ORF">B0T21DRAFT_406846</name>
</gene>
<sequence length="506" mass="52345">MTTPTAGKEISNPFEKFERLTSTPKTILKDQPIVETPQTKTEDKVVTSPAKDAKVAQTPVTPSVKEEVKSPEPRLDGTTDNTVTPAPKPEIKEPVNGSSNSKEKEKTVTKEATKPTITTAAPQATLKPIATSSTGKLEVKPTKSPTTTKPPKSPALRPQPNLIATKQTPERKVSNAEKTPKAATPAAKPSGPSSVKKPPPLHASPAAAGFVKPKVKSPTRPLKLPPGLTTHTAASGSKVKGDSAHPASSLARSSSRASMSGTGTSSKAAPAKTLKRQTSTIGRSRPSIGPPPPQPAKDHHPKHQKPVDESFLARMMRPTQASASKVTEKVPISPPRHGPAASRKTSPASKPRIKKAASRTGGTPATSRPHSSTSGNSAPSTSHTQLAPAAEIVAAAKPAEDDTKPGALDVVAETTAVQEVAAIAEQAETAEEAVEAAKEAEGEISLPETSPGIEALTNSLEHVSVKSKDAKAEVNGHTSSTPQAEETETPAIVNKDGDSEVAAPAA</sequence>
<feature type="region of interest" description="Disordered" evidence="1">
    <location>
        <begin position="466"/>
        <end position="506"/>
    </location>
</feature>
<feature type="compositionally biased region" description="Low complexity" evidence="1">
    <location>
        <begin position="244"/>
        <end position="266"/>
    </location>
</feature>
<feature type="compositionally biased region" description="Basic and acidic residues" evidence="1">
    <location>
        <begin position="64"/>
        <end position="77"/>
    </location>
</feature>
<name>A0AA40K6Y6_9PEZI</name>
<keyword evidence="3" id="KW-1185">Reference proteome</keyword>
<organism evidence="2 3">
    <name type="scientific">Apiosordaria backusii</name>
    <dbReference type="NCBI Taxonomy" id="314023"/>
    <lineage>
        <taxon>Eukaryota</taxon>
        <taxon>Fungi</taxon>
        <taxon>Dikarya</taxon>
        <taxon>Ascomycota</taxon>
        <taxon>Pezizomycotina</taxon>
        <taxon>Sordariomycetes</taxon>
        <taxon>Sordariomycetidae</taxon>
        <taxon>Sordariales</taxon>
        <taxon>Lasiosphaeriaceae</taxon>
        <taxon>Apiosordaria</taxon>
    </lineage>
</organism>